<dbReference type="PANTHER" id="PTHR47878">
    <property type="entry name" value="OXIDOREDUCTASE FAD/NAD(P)-BINDING DOMAIN PROTEIN"/>
    <property type="match status" value="1"/>
</dbReference>
<evidence type="ECO:0000256" key="5">
    <source>
        <dbReference type="ARBA" id="ARBA00022741"/>
    </source>
</evidence>
<dbReference type="InterPro" id="IPR001433">
    <property type="entry name" value="OxRdtase_FAD/NAD-bd"/>
</dbReference>
<gene>
    <name evidence="11" type="ORF">JCR33_05955</name>
</gene>
<dbReference type="GO" id="GO:0042167">
    <property type="term" value="P:heme catabolic process"/>
    <property type="evidence" value="ECO:0007669"/>
    <property type="project" value="TreeGrafter"/>
</dbReference>
<evidence type="ECO:0000256" key="3">
    <source>
        <dbReference type="ARBA" id="ARBA00013223"/>
    </source>
</evidence>
<dbReference type="GO" id="GO:0004324">
    <property type="term" value="F:ferredoxin-NADP+ reductase activity"/>
    <property type="evidence" value="ECO:0007669"/>
    <property type="project" value="UniProtKB-EC"/>
</dbReference>
<accession>A0A934IMR0</accession>
<dbReference type="InterPro" id="IPR051930">
    <property type="entry name" value="FNR_type-1"/>
</dbReference>
<comment type="catalytic activity">
    <reaction evidence="9">
        <text>2 reduced [2Fe-2S]-[ferredoxin] + NADP(+) + H(+) = 2 oxidized [2Fe-2S]-[ferredoxin] + NADPH</text>
        <dbReference type="Rhea" id="RHEA:20125"/>
        <dbReference type="Rhea" id="RHEA-COMP:10000"/>
        <dbReference type="Rhea" id="RHEA-COMP:10001"/>
        <dbReference type="ChEBI" id="CHEBI:15378"/>
        <dbReference type="ChEBI" id="CHEBI:33737"/>
        <dbReference type="ChEBI" id="CHEBI:33738"/>
        <dbReference type="ChEBI" id="CHEBI:57783"/>
        <dbReference type="ChEBI" id="CHEBI:58349"/>
        <dbReference type="EC" id="1.18.1.2"/>
    </reaction>
</comment>
<keyword evidence="6" id="KW-0274">FAD</keyword>
<dbReference type="PROSITE" id="PS51384">
    <property type="entry name" value="FAD_FR"/>
    <property type="match status" value="1"/>
</dbReference>
<dbReference type="InterPro" id="IPR033892">
    <property type="entry name" value="FNR_bac"/>
</dbReference>
<dbReference type="RefSeq" id="WP_198881100.1">
    <property type="nucleotide sequence ID" value="NZ_JAEKJA010000003.1"/>
</dbReference>
<evidence type="ECO:0000256" key="6">
    <source>
        <dbReference type="ARBA" id="ARBA00022827"/>
    </source>
</evidence>
<evidence type="ECO:0000259" key="10">
    <source>
        <dbReference type="PROSITE" id="PS51384"/>
    </source>
</evidence>
<dbReference type="InterPro" id="IPR017927">
    <property type="entry name" value="FAD-bd_FR_type"/>
</dbReference>
<keyword evidence="4" id="KW-0285">Flavoprotein</keyword>
<dbReference type="Proteomes" id="UP000609531">
    <property type="component" value="Unassembled WGS sequence"/>
</dbReference>
<evidence type="ECO:0000256" key="7">
    <source>
        <dbReference type="ARBA" id="ARBA00022857"/>
    </source>
</evidence>
<dbReference type="AlphaFoldDB" id="A0A934IMR0"/>
<evidence type="ECO:0000256" key="4">
    <source>
        <dbReference type="ARBA" id="ARBA00022630"/>
    </source>
</evidence>
<dbReference type="EC" id="1.18.1.2" evidence="3"/>
<dbReference type="CDD" id="cd06195">
    <property type="entry name" value="FNR1"/>
    <property type="match status" value="1"/>
</dbReference>
<dbReference type="SUPFAM" id="SSF52343">
    <property type="entry name" value="Ferredoxin reductase-like, C-terminal NADP-linked domain"/>
    <property type="match status" value="1"/>
</dbReference>
<keyword evidence="7" id="KW-0521">NADP</keyword>
<name>A0A934IMR0_9HYPH</name>
<evidence type="ECO:0000313" key="12">
    <source>
        <dbReference type="Proteomes" id="UP000609531"/>
    </source>
</evidence>
<dbReference type="InterPro" id="IPR039261">
    <property type="entry name" value="FNR_nucleotide-bd"/>
</dbReference>
<evidence type="ECO:0000256" key="2">
    <source>
        <dbReference type="ARBA" id="ARBA00008312"/>
    </source>
</evidence>
<evidence type="ECO:0000256" key="8">
    <source>
        <dbReference type="ARBA" id="ARBA00023002"/>
    </source>
</evidence>
<dbReference type="Gene3D" id="3.40.50.80">
    <property type="entry name" value="Nucleotide-binding domain of ferredoxin-NADP reductase (FNR) module"/>
    <property type="match status" value="1"/>
</dbReference>
<evidence type="ECO:0000313" key="11">
    <source>
        <dbReference type="EMBL" id="MBJ3775223.1"/>
    </source>
</evidence>
<dbReference type="Pfam" id="PF00175">
    <property type="entry name" value="NAD_binding_1"/>
    <property type="match status" value="1"/>
</dbReference>
<dbReference type="GO" id="GO:0000166">
    <property type="term" value="F:nucleotide binding"/>
    <property type="evidence" value="ECO:0007669"/>
    <property type="project" value="UniProtKB-KW"/>
</dbReference>
<dbReference type="EMBL" id="JAEKJA010000003">
    <property type="protein sequence ID" value="MBJ3775223.1"/>
    <property type="molecule type" value="Genomic_DNA"/>
</dbReference>
<keyword evidence="5" id="KW-0547">Nucleotide-binding</keyword>
<sequence length="260" mass="28358">MTSIPTETVLETRHYTDDLFSFRTTRPQSFRFRSGEFAMLGLMGDNGKPLLRAYSIASPNWAHELEFFSIKVPDGPLTSRLQHIAPGDEILLKPRPTGTLVLDALLPGRVLWLVSTGTGIAPFTSVARDPETYERFDRVVLTQTCRTTAELQYGIDVVDGIRKDEVLSEVVGDRLTHIASVTREDAGPGQLTGRVTELIETGELFQVAGVPAWSPEADRVMICGSSAMINDTKALCERAGLEEGSNASPGGYVVEKAFVG</sequence>
<evidence type="ECO:0000256" key="1">
    <source>
        <dbReference type="ARBA" id="ARBA00001974"/>
    </source>
</evidence>
<keyword evidence="12" id="KW-1185">Reference proteome</keyword>
<reference evidence="11" key="1">
    <citation type="submission" date="2020-12" db="EMBL/GenBank/DDBJ databases">
        <title>Bacterial taxonomy.</title>
        <authorList>
            <person name="Pan X."/>
        </authorList>
    </citation>
    <scope>NUCLEOTIDE SEQUENCE</scope>
    <source>
        <strain evidence="11">B2012</strain>
    </source>
</reference>
<dbReference type="InterPro" id="IPR017938">
    <property type="entry name" value="Riboflavin_synthase-like_b-brl"/>
</dbReference>
<dbReference type="SUPFAM" id="SSF63380">
    <property type="entry name" value="Riboflavin synthase domain-like"/>
    <property type="match status" value="1"/>
</dbReference>
<keyword evidence="8" id="KW-0560">Oxidoreductase</keyword>
<dbReference type="PANTHER" id="PTHR47878:SF1">
    <property type="entry name" value="FLAVODOXIN_FERREDOXIN--NADP REDUCTASE"/>
    <property type="match status" value="1"/>
</dbReference>
<protein>
    <recommendedName>
        <fullName evidence="3">ferredoxin--NADP(+) reductase</fullName>
        <ecNumber evidence="3">1.18.1.2</ecNumber>
    </recommendedName>
</protein>
<comment type="cofactor">
    <cofactor evidence="1">
        <name>FAD</name>
        <dbReference type="ChEBI" id="CHEBI:57692"/>
    </cofactor>
</comment>
<organism evidence="11 12">
    <name type="scientific">Acuticoccus mangrovi</name>
    <dbReference type="NCBI Taxonomy" id="2796142"/>
    <lineage>
        <taxon>Bacteria</taxon>
        <taxon>Pseudomonadati</taxon>
        <taxon>Pseudomonadota</taxon>
        <taxon>Alphaproteobacteria</taxon>
        <taxon>Hyphomicrobiales</taxon>
        <taxon>Amorphaceae</taxon>
        <taxon>Acuticoccus</taxon>
    </lineage>
</organism>
<proteinExistence type="inferred from homology"/>
<feature type="domain" description="FAD-binding FR-type" evidence="10">
    <location>
        <begin position="2"/>
        <end position="103"/>
    </location>
</feature>
<comment type="similarity">
    <text evidence="2">Belongs to the ferredoxin--NADP reductase type 1 family.</text>
</comment>
<evidence type="ECO:0000256" key="9">
    <source>
        <dbReference type="ARBA" id="ARBA00047776"/>
    </source>
</evidence>
<dbReference type="Gene3D" id="2.40.30.10">
    <property type="entry name" value="Translation factors"/>
    <property type="match status" value="1"/>
</dbReference>
<dbReference type="GO" id="GO:0034599">
    <property type="term" value="P:cellular response to oxidative stress"/>
    <property type="evidence" value="ECO:0007669"/>
    <property type="project" value="TreeGrafter"/>
</dbReference>
<comment type="caution">
    <text evidence="11">The sequence shown here is derived from an EMBL/GenBank/DDBJ whole genome shotgun (WGS) entry which is preliminary data.</text>
</comment>